<name>A0A6C0EJT8_9ZZZZ</name>
<protein>
    <submittedName>
        <fullName evidence="3">Uncharacterized protein</fullName>
    </submittedName>
</protein>
<feature type="coiled-coil region" evidence="1">
    <location>
        <begin position="82"/>
        <end position="109"/>
    </location>
</feature>
<sequence length="311" mass="34995">MNTNHLIIITLIIAGFLFNYWEIRKNSHLISTVVTHLKELRLSNYPKKNIVSDYKPAPISNSDIAIPNKHISQADIDNIINYEVNSNDTEELENEILNYELELEKLNKKDDDIISNSNISLDNIKCQIDSNINNSIYSNVLDDNIVEESMGDNVSVEKTVEDCESMGDNVSVEKTVEDCESMGDNVSMEETVEDCESMGDNVLVEETVEDCESMGDNVSVEEMVSVVDNVSVEETILVVKPDSVEETVSVVKSKLKRNKDTSDLDLENTINTLKTKYKFAELETLCVANKVAGRKTKTQMIKNLLRNNITI</sequence>
<keyword evidence="2" id="KW-0472">Membrane</keyword>
<proteinExistence type="predicted"/>
<dbReference type="AlphaFoldDB" id="A0A6C0EJT8"/>
<evidence type="ECO:0000256" key="2">
    <source>
        <dbReference type="SAM" id="Phobius"/>
    </source>
</evidence>
<evidence type="ECO:0000256" key="1">
    <source>
        <dbReference type="SAM" id="Coils"/>
    </source>
</evidence>
<keyword evidence="2" id="KW-0812">Transmembrane</keyword>
<feature type="transmembrane region" description="Helical" evidence="2">
    <location>
        <begin position="6"/>
        <end position="23"/>
    </location>
</feature>
<dbReference type="EMBL" id="MN738863">
    <property type="protein sequence ID" value="QHT28600.1"/>
    <property type="molecule type" value="Genomic_DNA"/>
</dbReference>
<organism evidence="3">
    <name type="scientific">viral metagenome</name>
    <dbReference type="NCBI Taxonomy" id="1070528"/>
    <lineage>
        <taxon>unclassified sequences</taxon>
        <taxon>metagenomes</taxon>
        <taxon>organismal metagenomes</taxon>
    </lineage>
</organism>
<evidence type="ECO:0000313" key="3">
    <source>
        <dbReference type="EMBL" id="QHT28600.1"/>
    </source>
</evidence>
<accession>A0A6C0EJT8</accession>
<keyword evidence="2" id="KW-1133">Transmembrane helix</keyword>
<reference evidence="3" key="1">
    <citation type="journal article" date="2020" name="Nature">
        <title>Giant virus diversity and host interactions through global metagenomics.</title>
        <authorList>
            <person name="Schulz F."/>
            <person name="Roux S."/>
            <person name="Paez-Espino D."/>
            <person name="Jungbluth S."/>
            <person name="Walsh D.A."/>
            <person name="Denef V.J."/>
            <person name="McMahon K.D."/>
            <person name="Konstantinidis K.T."/>
            <person name="Eloe-Fadrosh E.A."/>
            <person name="Kyrpides N.C."/>
            <person name="Woyke T."/>
        </authorList>
    </citation>
    <scope>NUCLEOTIDE SEQUENCE</scope>
    <source>
        <strain evidence="3">GVMAG-M-3300001351-8</strain>
    </source>
</reference>
<keyword evidence="1" id="KW-0175">Coiled coil</keyword>